<dbReference type="AlphaFoldDB" id="A0A239FDD2"/>
<keyword evidence="6 7" id="KW-0066">ATP synthesis</keyword>
<evidence type="ECO:0000256" key="6">
    <source>
        <dbReference type="ARBA" id="ARBA00023310"/>
    </source>
</evidence>
<dbReference type="InterPro" id="IPR026015">
    <property type="entry name" value="ATP_synth_OSCP/delta_N_sf"/>
</dbReference>
<evidence type="ECO:0000256" key="4">
    <source>
        <dbReference type="ARBA" id="ARBA00023065"/>
    </source>
</evidence>
<dbReference type="Pfam" id="PF00213">
    <property type="entry name" value="OSCP"/>
    <property type="match status" value="1"/>
</dbReference>
<evidence type="ECO:0000313" key="9">
    <source>
        <dbReference type="Proteomes" id="UP000198393"/>
    </source>
</evidence>
<dbReference type="RefSeq" id="WP_089355345.1">
    <property type="nucleotide sequence ID" value="NZ_FZPD01000001.1"/>
</dbReference>
<accession>A0A239FDD2</accession>
<sequence>MSVGRIAVRYATPILELAEEKKVLDNVKTDMESFISVCDDNRDFSLMLKSPIIPHQKKADILKKVFTGKVNDLTLQAFDIITRKSRENLLEDIAEEFLHLYNVKKGLAEVSVTTSIELDADMKKAFEKLAKDITGKDPLLSEKVDPEIVGGYILRMGDLQLDESVSGQLKDLKLKFSKK</sequence>
<keyword evidence="5 7" id="KW-0472">Membrane</keyword>
<keyword evidence="3 7" id="KW-0375">Hydrogen ion transport</keyword>
<dbReference type="Gene3D" id="1.10.520.20">
    <property type="entry name" value="N-terminal domain of the delta subunit of the F1F0-ATP synthase"/>
    <property type="match status" value="1"/>
</dbReference>
<keyword evidence="4 7" id="KW-0406">Ion transport</keyword>
<dbReference type="OrthoDB" id="9802471at2"/>
<dbReference type="PANTHER" id="PTHR11910">
    <property type="entry name" value="ATP SYNTHASE DELTA CHAIN"/>
    <property type="match status" value="1"/>
</dbReference>
<evidence type="ECO:0000256" key="3">
    <source>
        <dbReference type="ARBA" id="ARBA00022781"/>
    </source>
</evidence>
<dbReference type="HAMAP" id="MF_01416">
    <property type="entry name" value="ATP_synth_delta_bact"/>
    <property type="match status" value="1"/>
</dbReference>
<evidence type="ECO:0000313" key="8">
    <source>
        <dbReference type="EMBL" id="SNS54152.1"/>
    </source>
</evidence>
<keyword evidence="2 7" id="KW-0813">Transport</keyword>
<gene>
    <name evidence="7" type="primary">atpH</name>
    <name evidence="8" type="ORF">SAMN05421640_0590</name>
</gene>
<dbReference type="PRINTS" id="PR00125">
    <property type="entry name" value="ATPASEDELTA"/>
</dbReference>
<protein>
    <recommendedName>
        <fullName evidence="7">ATP synthase subunit delta</fullName>
    </recommendedName>
    <alternativeName>
        <fullName evidence="7">ATP synthase F(1) sector subunit delta</fullName>
    </alternativeName>
    <alternativeName>
        <fullName evidence="7">F-type ATPase subunit delta</fullName>
        <shortName evidence="7">F-ATPase subunit delta</shortName>
    </alternativeName>
</protein>
<comment type="function">
    <text evidence="7">This protein is part of the stalk that links CF(0) to CF(1). It either transmits conformational changes from CF(0) to CF(1) or is implicated in proton conduction.</text>
</comment>
<dbReference type="GO" id="GO:0045259">
    <property type="term" value="C:proton-transporting ATP synthase complex"/>
    <property type="evidence" value="ECO:0007669"/>
    <property type="project" value="UniProtKB-KW"/>
</dbReference>
<dbReference type="EMBL" id="FZPD01000001">
    <property type="protein sequence ID" value="SNS54152.1"/>
    <property type="molecule type" value="Genomic_DNA"/>
</dbReference>
<keyword evidence="7" id="KW-1003">Cell membrane</keyword>
<organism evidence="8 9">
    <name type="scientific">Ekhidna lutea</name>
    <dbReference type="NCBI Taxonomy" id="447679"/>
    <lineage>
        <taxon>Bacteria</taxon>
        <taxon>Pseudomonadati</taxon>
        <taxon>Bacteroidota</taxon>
        <taxon>Cytophagia</taxon>
        <taxon>Cytophagales</taxon>
        <taxon>Reichenbachiellaceae</taxon>
        <taxon>Ekhidna</taxon>
    </lineage>
</organism>
<keyword evidence="7" id="KW-0139">CF(1)</keyword>
<dbReference type="NCBIfam" id="TIGR01145">
    <property type="entry name" value="ATP_synt_delta"/>
    <property type="match status" value="1"/>
</dbReference>
<evidence type="ECO:0000256" key="5">
    <source>
        <dbReference type="ARBA" id="ARBA00023136"/>
    </source>
</evidence>
<name>A0A239FDD2_EKHLU</name>
<dbReference type="SUPFAM" id="SSF47928">
    <property type="entry name" value="N-terminal domain of the delta subunit of the F1F0-ATP synthase"/>
    <property type="match status" value="1"/>
</dbReference>
<dbReference type="GO" id="GO:0046933">
    <property type="term" value="F:proton-transporting ATP synthase activity, rotational mechanism"/>
    <property type="evidence" value="ECO:0007669"/>
    <property type="project" value="UniProtKB-UniRule"/>
</dbReference>
<comment type="subcellular location">
    <subcellularLocation>
        <location evidence="7">Cell membrane</location>
        <topology evidence="7">Peripheral membrane protein</topology>
    </subcellularLocation>
    <subcellularLocation>
        <location evidence="1">Membrane</location>
    </subcellularLocation>
</comment>
<dbReference type="Proteomes" id="UP000198393">
    <property type="component" value="Unassembled WGS sequence"/>
</dbReference>
<reference evidence="8 9" key="1">
    <citation type="submission" date="2017-06" db="EMBL/GenBank/DDBJ databases">
        <authorList>
            <person name="Kim H.J."/>
            <person name="Triplett B.A."/>
        </authorList>
    </citation>
    <scope>NUCLEOTIDE SEQUENCE [LARGE SCALE GENOMIC DNA]</scope>
    <source>
        <strain evidence="8 9">DSM 19307</strain>
    </source>
</reference>
<keyword evidence="9" id="KW-1185">Reference proteome</keyword>
<evidence type="ECO:0000256" key="7">
    <source>
        <dbReference type="HAMAP-Rule" id="MF_01416"/>
    </source>
</evidence>
<evidence type="ECO:0000256" key="2">
    <source>
        <dbReference type="ARBA" id="ARBA00022448"/>
    </source>
</evidence>
<proteinExistence type="inferred from homology"/>
<evidence type="ECO:0000256" key="1">
    <source>
        <dbReference type="ARBA" id="ARBA00004370"/>
    </source>
</evidence>
<dbReference type="InterPro" id="IPR000711">
    <property type="entry name" value="ATPase_OSCP/dsu"/>
</dbReference>
<dbReference type="GO" id="GO:0005886">
    <property type="term" value="C:plasma membrane"/>
    <property type="evidence" value="ECO:0007669"/>
    <property type="project" value="UniProtKB-SubCell"/>
</dbReference>
<comment type="similarity">
    <text evidence="7">Belongs to the ATPase delta chain family.</text>
</comment>
<comment type="function">
    <text evidence="7">F(1)F(0) ATP synthase produces ATP from ADP in the presence of a proton or sodium gradient. F-type ATPases consist of two structural domains, F(1) containing the extramembraneous catalytic core and F(0) containing the membrane proton channel, linked together by a central stalk and a peripheral stalk. During catalysis, ATP synthesis in the catalytic domain of F(1) is coupled via a rotary mechanism of the central stalk subunits to proton translocation.</text>
</comment>